<dbReference type="GO" id="GO:0030247">
    <property type="term" value="F:polysaccharide binding"/>
    <property type="evidence" value="ECO:0007669"/>
    <property type="project" value="InterPro"/>
</dbReference>
<protein>
    <submittedName>
        <fullName evidence="15">LEAF RUST 10 DISEASE-RESISTANCE LOCUS RECEPTOR-LIKE PROTEIN KINASE-like 2.5</fullName>
    </submittedName>
</protein>
<evidence type="ECO:0000256" key="8">
    <source>
        <dbReference type="ARBA" id="ARBA00022840"/>
    </source>
</evidence>
<evidence type="ECO:0000256" key="5">
    <source>
        <dbReference type="ARBA" id="ARBA00022729"/>
    </source>
</evidence>
<evidence type="ECO:0000256" key="4">
    <source>
        <dbReference type="ARBA" id="ARBA00022692"/>
    </source>
</evidence>
<evidence type="ECO:0000256" key="13">
    <source>
        <dbReference type="SAM" id="Phobius"/>
    </source>
</evidence>
<keyword evidence="8 12" id="KW-0067">ATP-binding</keyword>
<comment type="subcellular location">
    <subcellularLocation>
        <location evidence="1">Membrane</location>
        <topology evidence="1">Single-pass type I membrane protein</topology>
    </subcellularLocation>
</comment>
<dbReference type="Gene3D" id="3.30.200.20">
    <property type="entry name" value="Phosphorylase Kinase, domain 1"/>
    <property type="match status" value="1"/>
</dbReference>
<keyword evidence="15" id="KW-0675">Receptor</keyword>
<feature type="binding site" evidence="12">
    <location>
        <position position="423"/>
    </location>
    <ligand>
        <name>ATP</name>
        <dbReference type="ChEBI" id="CHEBI:30616"/>
    </ligand>
</feature>
<reference evidence="15" key="1">
    <citation type="journal article" date="2023" name="GigaByte">
        <title>Genome assembly of the bearded iris, Iris pallida Lam.</title>
        <authorList>
            <person name="Bruccoleri R.E."/>
            <person name="Oakeley E.J."/>
            <person name="Faust A.M.E."/>
            <person name="Altorfer M."/>
            <person name="Dessus-Babus S."/>
            <person name="Burckhardt D."/>
            <person name="Oertli M."/>
            <person name="Naumann U."/>
            <person name="Petersen F."/>
            <person name="Wong J."/>
        </authorList>
    </citation>
    <scope>NUCLEOTIDE SEQUENCE</scope>
    <source>
        <strain evidence="15">GSM-AAB239-AS_SAM_17_03QT</strain>
    </source>
</reference>
<reference evidence="15" key="2">
    <citation type="submission" date="2023-04" db="EMBL/GenBank/DDBJ databases">
        <authorList>
            <person name="Bruccoleri R.E."/>
            <person name="Oakeley E.J."/>
            <person name="Faust A.-M."/>
            <person name="Dessus-Babus S."/>
            <person name="Altorfer M."/>
            <person name="Burckhardt D."/>
            <person name="Oertli M."/>
            <person name="Naumann U."/>
            <person name="Petersen F."/>
            <person name="Wong J."/>
        </authorList>
    </citation>
    <scope>NUCLEOTIDE SEQUENCE</scope>
    <source>
        <strain evidence="15">GSM-AAB239-AS_SAM_17_03QT</strain>
        <tissue evidence="15">Leaf</tissue>
    </source>
</reference>
<name>A0AAX6FE17_IRIPA</name>
<dbReference type="SMART" id="SM00220">
    <property type="entry name" value="S_TKc"/>
    <property type="match status" value="1"/>
</dbReference>
<evidence type="ECO:0000256" key="7">
    <source>
        <dbReference type="ARBA" id="ARBA00022777"/>
    </source>
</evidence>
<keyword evidence="5" id="KW-0732">Signal</keyword>
<dbReference type="EMBL" id="JANAVB010029818">
    <property type="protein sequence ID" value="KAJ6814185.1"/>
    <property type="molecule type" value="Genomic_DNA"/>
</dbReference>
<feature type="domain" description="Protein kinase" evidence="14">
    <location>
        <begin position="394"/>
        <end position="682"/>
    </location>
</feature>
<dbReference type="PROSITE" id="PS00108">
    <property type="entry name" value="PROTEIN_KINASE_ST"/>
    <property type="match status" value="1"/>
</dbReference>
<evidence type="ECO:0000256" key="3">
    <source>
        <dbReference type="ARBA" id="ARBA00022679"/>
    </source>
</evidence>
<dbReference type="Proteomes" id="UP001140949">
    <property type="component" value="Unassembled WGS sequence"/>
</dbReference>
<dbReference type="GO" id="GO:0005524">
    <property type="term" value="F:ATP binding"/>
    <property type="evidence" value="ECO:0007669"/>
    <property type="project" value="UniProtKB-UniRule"/>
</dbReference>
<keyword evidence="3" id="KW-0808">Transferase</keyword>
<dbReference type="InterPro" id="IPR008271">
    <property type="entry name" value="Ser/Thr_kinase_AS"/>
</dbReference>
<dbReference type="InterPro" id="IPR017441">
    <property type="entry name" value="Protein_kinase_ATP_BS"/>
</dbReference>
<evidence type="ECO:0000259" key="14">
    <source>
        <dbReference type="PROSITE" id="PS50011"/>
    </source>
</evidence>
<proteinExistence type="predicted"/>
<evidence type="ECO:0000256" key="12">
    <source>
        <dbReference type="PROSITE-ProRule" id="PRU10141"/>
    </source>
</evidence>
<dbReference type="InterPro" id="IPR025287">
    <property type="entry name" value="WAK_GUB"/>
</dbReference>
<keyword evidence="7 15" id="KW-0418">Kinase</keyword>
<dbReference type="FunFam" id="3.30.200.20:FF:000178">
    <property type="entry name" value="serine/threonine-protein kinase PBS1-like"/>
    <property type="match status" value="1"/>
</dbReference>
<dbReference type="GO" id="GO:0004674">
    <property type="term" value="F:protein serine/threonine kinase activity"/>
    <property type="evidence" value="ECO:0007669"/>
    <property type="project" value="UniProtKB-KW"/>
</dbReference>
<comment type="caution">
    <text evidence="15">The sequence shown here is derived from an EMBL/GenBank/DDBJ whole genome shotgun (WGS) entry which is preliminary data.</text>
</comment>
<keyword evidence="16" id="KW-1185">Reference proteome</keyword>
<evidence type="ECO:0000256" key="10">
    <source>
        <dbReference type="ARBA" id="ARBA00023136"/>
    </source>
</evidence>
<keyword evidence="2" id="KW-0723">Serine/threonine-protein kinase</keyword>
<evidence type="ECO:0000256" key="9">
    <source>
        <dbReference type="ARBA" id="ARBA00022989"/>
    </source>
</evidence>
<dbReference type="PROSITE" id="PS50011">
    <property type="entry name" value="PROTEIN_KINASE_DOM"/>
    <property type="match status" value="1"/>
</dbReference>
<keyword evidence="6 12" id="KW-0547">Nucleotide-binding</keyword>
<accession>A0AAX6FE17</accession>
<keyword evidence="4 13" id="KW-0812">Transmembrane</keyword>
<evidence type="ECO:0000256" key="2">
    <source>
        <dbReference type="ARBA" id="ARBA00022527"/>
    </source>
</evidence>
<evidence type="ECO:0000256" key="6">
    <source>
        <dbReference type="ARBA" id="ARBA00022741"/>
    </source>
</evidence>
<dbReference type="SUPFAM" id="SSF56112">
    <property type="entry name" value="Protein kinase-like (PK-like)"/>
    <property type="match status" value="1"/>
</dbReference>
<keyword evidence="10 13" id="KW-0472">Membrane</keyword>
<dbReference type="FunFam" id="1.10.510.10:FF:000590">
    <property type="entry name" value="PR5-like receptor kinase"/>
    <property type="match status" value="1"/>
</dbReference>
<dbReference type="InterPro" id="IPR045874">
    <property type="entry name" value="LRK10/LRL21-25-like"/>
</dbReference>
<dbReference type="Pfam" id="PF00069">
    <property type="entry name" value="Pkinase"/>
    <property type="match status" value="1"/>
</dbReference>
<dbReference type="Pfam" id="PF13947">
    <property type="entry name" value="GUB_WAK_bind"/>
    <property type="match status" value="1"/>
</dbReference>
<evidence type="ECO:0000256" key="11">
    <source>
        <dbReference type="ARBA" id="ARBA00023180"/>
    </source>
</evidence>
<feature type="transmembrane region" description="Helical" evidence="13">
    <location>
        <begin position="290"/>
        <end position="307"/>
    </location>
</feature>
<gene>
    <name evidence="15" type="ORF">M6B38_140310</name>
</gene>
<feature type="transmembrane region" description="Helical" evidence="13">
    <location>
        <begin position="319"/>
        <end position="346"/>
    </location>
</feature>
<dbReference type="InterPro" id="IPR011009">
    <property type="entry name" value="Kinase-like_dom_sf"/>
</dbReference>
<sequence length="713" mass="80751">MAIILYMALIHSNMMMMMKLKLYVEKKMMRPTTSSAKFLSLCLLFLFFFHRRSQGRQQGEYGCPSTSCGNISISYPFRLRGGDSSACTDPLPPFELVCEANKAVLYDPHENKYYVKEISYDDMTVRLVDADLANADCRLPRKNTSVEMYTLFNGIKFPEVGWAGRVTFVSCSRETNGTRDAPYIPLSCQSTNDTSIVYAIFDASSLIDLEPSCHTTAFTCAEYHTDPYGNTYLLEQSDFLKLLQKGFLLTWDTGDYKWRYKLGSVFRDISFCTRRPELISSPPLTMLDRVLFLFHVEANFFSCLAFVSHPARTRPHNFYLAYSVAVILVVLLDIVLIHCIVIRFIVAPVTVLVFLAYKSWRSYVPIDLVEKFLQNQGKLSPARYSYLQLVRMTDNFRDKLGQGGFGSVFKGRLPAGGHLVAVKMLLGNSGSCNGEDFINEVSTVGRIHHLNIVRLVGFCSEGTKRALVYEYMPNGSLDKYIFSSSNGRYFAMEKLNQIALAVAKGIDYLHRGCDMRILHFDIKPQNILLDHGFVPKLSDFGLAKLYPKDCSLVSMSAVRGTIGYIAPEQVSRSFGVISYKSDVYSFGMLLMEMAGGRRNVNRNVDNSSQVYYPSWIYDRLQQMELGLEICHVEIDGMERKLCKVGLWCIQMRPSDRPSMSRVIEMLEEDDADALPMPPKPFLSNSLPISIQQYSDATGSSFTELSIISEDIRQ</sequence>
<organism evidence="15 16">
    <name type="scientific">Iris pallida</name>
    <name type="common">Sweet iris</name>
    <dbReference type="NCBI Taxonomy" id="29817"/>
    <lineage>
        <taxon>Eukaryota</taxon>
        <taxon>Viridiplantae</taxon>
        <taxon>Streptophyta</taxon>
        <taxon>Embryophyta</taxon>
        <taxon>Tracheophyta</taxon>
        <taxon>Spermatophyta</taxon>
        <taxon>Magnoliopsida</taxon>
        <taxon>Liliopsida</taxon>
        <taxon>Asparagales</taxon>
        <taxon>Iridaceae</taxon>
        <taxon>Iridoideae</taxon>
        <taxon>Irideae</taxon>
        <taxon>Iris</taxon>
    </lineage>
</organism>
<dbReference type="AlphaFoldDB" id="A0AAX6FE17"/>
<evidence type="ECO:0000313" key="15">
    <source>
        <dbReference type="EMBL" id="KAJ6814185.1"/>
    </source>
</evidence>
<dbReference type="PANTHER" id="PTHR27009">
    <property type="entry name" value="RUST RESISTANCE KINASE LR10-RELATED"/>
    <property type="match status" value="1"/>
</dbReference>
<keyword evidence="11" id="KW-0325">Glycoprotein</keyword>
<dbReference type="InterPro" id="IPR000719">
    <property type="entry name" value="Prot_kinase_dom"/>
</dbReference>
<evidence type="ECO:0000256" key="1">
    <source>
        <dbReference type="ARBA" id="ARBA00004479"/>
    </source>
</evidence>
<evidence type="ECO:0000313" key="16">
    <source>
        <dbReference type="Proteomes" id="UP001140949"/>
    </source>
</evidence>
<keyword evidence="9 13" id="KW-1133">Transmembrane helix</keyword>
<dbReference type="Gene3D" id="1.10.510.10">
    <property type="entry name" value="Transferase(Phosphotransferase) domain 1"/>
    <property type="match status" value="1"/>
</dbReference>
<dbReference type="GO" id="GO:0016020">
    <property type="term" value="C:membrane"/>
    <property type="evidence" value="ECO:0007669"/>
    <property type="project" value="UniProtKB-SubCell"/>
</dbReference>
<dbReference type="PROSITE" id="PS00107">
    <property type="entry name" value="PROTEIN_KINASE_ATP"/>
    <property type="match status" value="1"/>
</dbReference>